<name>A0A1J7I8K7_LUPAN</name>
<accession>A0A1J7I8K7</accession>
<proteinExistence type="predicted"/>
<reference evidence="1 2" key="1">
    <citation type="journal article" date="2017" name="Plant Biotechnol. J.">
        <title>A comprehensive draft genome sequence for lupin (Lupinus angustifolius), an emerging health food: insights into plant-microbe interactions and legume evolution.</title>
        <authorList>
            <person name="Hane J.K."/>
            <person name="Ming Y."/>
            <person name="Kamphuis L.G."/>
            <person name="Nelson M.N."/>
            <person name="Garg G."/>
            <person name="Atkins C.A."/>
            <person name="Bayer P.E."/>
            <person name="Bravo A."/>
            <person name="Bringans S."/>
            <person name="Cannon S."/>
            <person name="Edwards D."/>
            <person name="Foley R."/>
            <person name="Gao L.L."/>
            <person name="Harrison M.J."/>
            <person name="Huang W."/>
            <person name="Hurgobin B."/>
            <person name="Li S."/>
            <person name="Liu C.W."/>
            <person name="McGrath A."/>
            <person name="Morahan G."/>
            <person name="Murray J."/>
            <person name="Weller J."/>
            <person name="Jian J."/>
            <person name="Singh K.B."/>
        </authorList>
    </citation>
    <scope>NUCLEOTIDE SEQUENCE [LARGE SCALE GENOMIC DNA]</scope>
    <source>
        <strain evidence="2">cv. Tanjil</strain>
        <tissue evidence="1">Whole plant</tissue>
    </source>
</reference>
<protein>
    <submittedName>
        <fullName evidence="1">Uncharacterized protein</fullName>
    </submittedName>
</protein>
<evidence type="ECO:0000313" key="1">
    <source>
        <dbReference type="EMBL" id="OIW10437.1"/>
    </source>
</evidence>
<dbReference type="Proteomes" id="UP000188354">
    <property type="component" value="Chromosome LG06"/>
</dbReference>
<dbReference type="Gramene" id="OIW10437">
    <property type="protein sequence ID" value="OIW10437"/>
    <property type="gene ID" value="TanjilG_24997"/>
</dbReference>
<evidence type="ECO:0000313" key="2">
    <source>
        <dbReference type="Proteomes" id="UP000188354"/>
    </source>
</evidence>
<dbReference type="AlphaFoldDB" id="A0A1J7I8K7"/>
<sequence>MVGKAVIAVVHCTSGFTQNYGVPTIIPKTYVKALTALKASVLDLASHFIARFAALCKFLRTLATHTVNSGTKIQDCSLPVLVEYKMAEKLVMHVKADILQGDAMGDLLQKNSDLLLIAQWYL</sequence>
<gene>
    <name evidence="1" type="ORF">TanjilG_24997</name>
</gene>
<organism evidence="1 2">
    <name type="scientific">Lupinus angustifolius</name>
    <name type="common">Narrow-leaved blue lupine</name>
    <dbReference type="NCBI Taxonomy" id="3871"/>
    <lineage>
        <taxon>Eukaryota</taxon>
        <taxon>Viridiplantae</taxon>
        <taxon>Streptophyta</taxon>
        <taxon>Embryophyta</taxon>
        <taxon>Tracheophyta</taxon>
        <taxon>Spermatophyta</taxon>
        <taxon>Magnoliopsida</taxon>
        <taxon>eudicotyledons</taxon>
        <taxon>Gunneridae</taxon>
        <taxon>Pentapetalae</taxon>
        <taxon>rosids</taxon>
        <taxon>fabids</taxon>
        <taxon>Fabales</taxon>
        <taxon>Fabaceae</taxon>
        <taxon>Papilionoideae</taxon>
        <taxon>50 kb inversion clade</taxon>
        <taxon>genistoids sensu lato</taxon>
        <taxon>core genistoids</taxon>
        <taxon>Genisteae</taxon>
        <taxon>Lupinus</taxon>
    </lineage>
</organism>
<dbReference type="EMBL" id="CM007366">
    <property type="protein sequence ID" value="OIW10437.1"/>
    <property type="molecule type" value="Genomic_DNA"/>
</dbReference>
<keyword evidence="2" id="KW-1185">Reference proteome</keyword>